<gene>
    <name evidence="1" type="ORF">ACFSHS_00905</name>
</gene>
<dbReference type="RefSeq" id="WP_376870630.1">
    <property type="nucleotide sequence ID" value="NZ_JBHUHP010000001.1"/>
</dbReference>
<organism evidence="1 2">
    <name type="scientific">Blastococcus deserti</name>
    <dbReference type="NCBI Taxonomy" id="2259033"/>
    <lineage>
        <taxon>Bacteria</taxon>
        <taxon>Bacillati</taxon>
        <taxon>Actinomycetota</taxon>
        <taxon>Actinomycetes</taxon>
        <taxon>Geodermatophilales</taxon>
        <taxon>Geodermatophilaceae</taxon>
        <taxon>Blastococcus</taxon>
    </lineage>
</organism>
<accession>A0ABW4X406</accession>
<comment type="caution">
    <text evidence="1">The sequence shown here is derived from an EMBL/GenBank/DDBJ whole genome shotgun (WGS) entry which is preliminary data.</text>
</comment>
<evidence type="ECO:0000313" key="2">
    <source>
        <dbReference type="Proteomes" id="UP001597402"/>
    </source>
</evidence>
<reference evidence="2" key="1">
    <citation type="journal article" date="2019" name="Int. J. Syst. Evol. Microbiol.">
        <title>The Global Catalogue of Microorganisms (GCM) 10K type strain sequencing project: providing services to taxonomists for standard genome sequencing and annotation.</title>
        <authorList>
            <consortium name="The Broad Institute Genomics Platform"/>
            <consortium name="The Broad Institute Genome Sequencing Center for Infectious Disease"/>
            <person name="Wu L."/>
            <person name="Ma J."/>
        </authorList>
    </citation>
    <scope>NUCLEOTIDE SEQUENCE [LARGE SCALE GENOMIC DNA]</scope>
    <source>
        <strain evidence="2">JCM 3338</strain>
    </source>
</reference>
<proteinExistence type="predicted"/>
<keyword evidence="2" id="KW-1185">Reference proteome</keyword>
<sequence length="50" mass="5774">MPLAEVLDAVADVEQRLAALQTSPPVPPEPDRAWVDDWLHRSYLRFWSEV</sequence>
<name>A0ABW4X406_9ACTN</name>
<dbReference type="EMBL" id="JBHUHP010000001">
    <property type="protein sequence ID" value="MFD2090126.1"/>
    <property type="molecule type" value="Genomic_DNA"/>
</dbReference>
<evidence type="ECO:0000313" key="1">
    <source>
        <dbReference type="EMBL" id="MFD2090126.1"/>
    </source>
</evidence>
<protein>
    <submittedName>
        <fullName evidence="1">Uncharacterized protein</fullName>
    </submittedName>
</protein>
<dbReference type="Proteomes" id="UP001597402">
    <property type="component" value="Unassembled WGS sequence"/>
</dbReference>